<sequence length="117" mass="13158">MPSLMGHSYILSISSLVLMRADLGEDKMHPAISTDVQVLERCQSRSFIVVGKPTETSGNRDAEDVALQQHQVPTESHTWTVYESVRMELHWSARSLDSIPFASPGHYVDFPVITYHC</sequence>
<accession>A0A0N4YAU4</accession>
<dbReference type="AlphaFoldDB" id="A0A0N4YAU4"/>
<dbReference type="WBParaSite" id="NBR_0001353801-mRNA-1">
    <property type="protein sequence ID" value="NBR_0001353801-mRNA-1"/>
    <property type="gene ID" value="NBR_0001353801"/>
</dbReference>
<dbReference type="Proteomes" id="UP000271162">
    <property type="component" value="Unassembled WGS sequence"/>
</dbReference>
<evidence type="ECO:0000313" key="2">
    <source>
        <dbReference type="Proteomes" id="UP000271162"/>
    </source>
</evidence>
<reference evidence="3" key="1">
    <citation type="submission" date="2017-02" db="UniProtKB">
        <authorList>
            <consortium name="WormBaseParasite"/>
        </authorList>
    </citation>
    <scope>IDENTIFICATION</scope>
</reference>
<proteinExistence type="predicted"/>
<gene>
    <name evidence="1" type="ORF">NBR_LOCUS13539</name>
</gene>
<reference evidence="1 2" key="2">
    <citation type="submission" date="2018-11" db="EMBL/GenBank/DDBJ databases">
        <authorList>
            <consortium name="Pathogen Informatics"/>
        </authorList>
    </citation>
    <scope>NUCLEOTIDE SEQUENCE [LARGE SCALE GENOMIC DNA]</scope>
</reference>
<organism evidence="3">
    <name type="scientific">Nippostrongylus brasiliensis</name>
    <name type="common">Rat hookworm</name>
    <dbReference type="NCBI Taxonomy" id="27835"/>
    <lineage>
        <taxon>Eukaryota</taxon>
        <taxon>Metazoa</taxon>
        <taxon>Ecdysozoa</taxon>
        <taxon>Nematoda</taxon>
        <taxon>Chromadorea</taxon>
        <taxon>Rhabditida</taxon>
        <taxon>Rhabditina</taxon>
        <taxon>Rhabditomorpha</taxon>
        <taxon>Strongyloidea</taxon>
        <taxon>Heligmosomidae</taxon>
        <taxon>Nippostrongylus</taxon>
    </lineage>
</organism>
<evidence type="ECO:0000313" key="1">
    <source>
        <dbReference type="EMBL" id="VDL77128.1"/>
    </source>
</evidence>
<name>A0A0N4YAU4_NIPBR</name>
<dbReference type="EMBL" id="UYSL01021072">
    <property type="protein sequence ID" value="VDL77128.1"/>
    <property type="molecule type" value="Genomic_DNA"/>
</dbReference>
<evidence type="ECO:0000313" key="3">
    <source>
        <dbReference type="WBParaSite" id="NBR_0001353801-mRNA-1"/>
    </source>
</evidence>
<keyword evidence="2" id="KW-1185">Reference proteome</keyword>
<protein>
    <submittedName>
        <fullName evidence="3">Secreted protein</fullName>
    </submittedName>
</protein>